<sequence length="655" mass="72907">MIHMVTIKLSSSNYLLWKSQLLPLLESQELLGHVDGTLAPPPREIRLKDDLQLKRHGTRSVTEYARAFKALCDQLHAIGRPIDDTDKVHWFLCGLGSDFTSFSTAQMAQTPPPFFPDLVSKAESFELFQKSLDNHDLPIATFTATNHGQPRSAFRNQSRHQSDRHSSSHHGNGRSNSGQGRSPPCCQICRQEGHYIDKCNQQYARGGEPVGTTTNLAEAFKASCSLNGPEPNDWCLDIGASVHMTPDPSHLDQASNYAGKDRVVVENGASLPITHTSTISPITFLELLDVFVVPRLMKNLLSIRYTPSHKGFRYLDPTTSKLYITRHAQFDEHHFPPEMAPRPNPYLLSIFRISFNQACLILTTLRCLLYTSLRPLHRPDLIRALFVLTQWTSLSPLLGSHPMLTRAKSGIFKTCHPTNLSVLSSSELLSALLTSIGLKGFKSAVKNSAWLAAIDEEVQALQQNHTWVPGLDYTNTFSPVIKANTVRVVLSLLLLIDGLRQLDVKNAFLNGTLTENVYMEQLLGTLIPGTRIIRADTSLFVFHQQSDIIYLLLYVDDIIINGNNSSLLDNFARKLNSEFATKDLGSLSYFLNLEATSTIDGLFISQLKYAQHILTCAQLLDNKPVHTPMIVSQHLTSDGPAFSDPTLYQSLVGAL</sequence>
<evidence type="ECO:0000256" key="1">
    <source>
        <dbReference type="SAM" id="MobiDB-lite"/>
    </source>
</evidence>
<protein>
    <submittedName>
        <fullName evidence="4">Retrovirus-related Pol polyprotein from transposon RE1</fullName>
    </submittedName>
</protein>
<feature type="compositionally biased region" description="Low complexity" evidence="1">
    <location>
        <begin position="173"/>
        <end position="182"/>
    </location>
</feature>
<feature type="region of interest" description="Disordered" evidence="1">
    <location>
        <begin position="142"/>
        <end position="183"/>
    </location>
</feature>
<dbReference type="Pfam" id="PF07727">
    <property type="entry name" value="RVT_2"/>
    <property type="match status" value="1"/>
</dbReference>
<name>A0A438ICK3_VITVI</name>
<reference evidence="4 5" key="1">
    <citation type="journal article" date="2018" name="PLoS Genet.">
        <title>Population sequencing reveals clonal diversity and ancestral inbreeding in the grapevine cultivar Chardonnay.</title>
        <authorList>
            <person name="Roach M.J."/>
            <person name="Johnson D.L."/>
            <person name="Bohlmann J."/>
            <person name="van Vuuren H.J."/>
            <person name="Jones S.J."/>
            <person name="Pretorius I.S."/>
            <person name="Schmidt S.A."/>
            <person name="Borneman A.R."/>
        </authorList>
    </citation>
    <scope>NUCLEOTIDE SEQUENCE [LARGE SCALE GENOMIC DNA]</scope>
    <source>
        <strain evidence="5">cv. Chardonnay</strain>
        <tissue evidence="4">Leaf</tissue>
    </source>
</reference>
<dbReference type="InterPro" id="IPR057670">
    <property type="entry name" value="SH3_retrovirus"/>
</dbReference>
<organism evidence="4 5">
    <name type="scientific">Vitis vinifera</name>
    <name type="common">Grape</name>
    <dbReference type="NCBI Taxonomy" id="29760"/>
    <lineage>
        <taxon>Eukaryota</taxon>
        <taxon>Viridiplantae</taxon>
        <taxon>Streptophyta</taxon>
        <taxon>Embryophyta</taxon>
        <taxon>Tracheophyta</taxon>
        <taxon>Spermatophyta</taxon>
        <taxon>Magnoliopsida</taxon>
        <taxon>eudicotyledons</taxon>
        <taxon>Gunneridae</taxon>
        <taxon>Pentapetalae</taxon>
        <taxon>rosids</taxon>
        <taxon>Vitales</taxon>
        <taxon>Vitaceae</taxon>
        <taxon>Viteae</taxon>
        <taxon>Vitis</taxon>
    </lineage>
</organism>
<dbReference type="GO" id="GO:0004190">
    <property type="term" value="F:aspartic-type endopeptidase activity"/>
    <property type="evidence" value="ECO:0007669"/>
    <property type="project" value="UniProtKB-KW"/>
</dbReference>
<dbReference type="InterPro" id="IPR043502">
    <property type="entry name" value="DNA/RNA_pol_sf"/>
</dbReference>
<dbReference type="Proteomes" id="UP000288805">
    <property type="component" value="Unassembled WGS sequence"/>
</dbReference>
<dbReference type="SUPFAM" id="SSF56672">
    <property type="entry name" value="DNA/RNA polymerases"/>
    <property type="match status" value="1"/>
</dbReference>
<dbReference type="PANTHER" id="PTHR47481:SF35">
    <property type="entry name" value="ZINC FINGER, CCHC-TYPE-RELATED"/>
    <property type="match status" value="1"/>
</dbReference>
<evidence type="ECO:0000259" key="3">
    <source>
        <dbReference type="Pfam" id="PF25597"/>
    </source>
</evidence>
<feature type="domain" description="Retroviral polymerase SH3-like" evidence="3">
    <location>
        <begin position="303"/>
        <end position="338"/>
    </location>
</feature>
<dbReference type="AlphaFoldDB" id="A0A438ICK3"/>
<evidence type="ECO:0000313" key="5">
    <source>
        <dbReference type="Proteomes" id="UP000288805"/>
    </source>
</evidence>
<dbReference type="InterPro" id="IPR013103">
    <property type="entry name" value="RVT_2"/>
</dbReference>
<dbReference type="EMBL" id="QGNW01000121">
    <property type="protein sequence ID" value="RVW94404.1"/>
    <property type="molecule type" value="Genomic_DNA"/>
</dbReference>
<evidence type="ECO:0000313" key="4">
    <source>
        <dbReference type="EMBL" id="RVW94404.1"/>
    </source>
</evidence>
<feature type="domain" description="Reverse transcriptase Ty1/copia-type" evidence="2">
    <location>
        <begin position="536"/>
        <end position="630"/>
    </location>
</feature>
<accession>A0A438ICK3</accession>
<comment type="caution">
    <text evidence="4">The sequence shown here is derived from an EMBL/GenBank/DDBJ whole genome shotgun (WGS) entry which is preliminary data.</text>
</comment>
<proteinExistence type="predicted"/>
<dbReference type="PANTHER" id="PTHR47481">
    <property type="match status" value="1"/>
</dbReference>
<gene>
    <name evidence="4" type="primary">RE1_505</name>
    <name evidence="4" type="ORF">CK203_035623</name>
</gene>
<evidence type="ECO:0000259" key="2">
    <source>
        <dbReference type="Pfam" id="PF07727"/>
    </source>
</evidence>
<dbReference type="Pfam" id="PF25597">
    <property type="entry name" value="SH3_retrovirus"/>
    <property type="match status" value="1"/>
</dbReference>